<dbReference type="InterPro" id="IPR045061">
    <property type="entry name" value="FtsZ/CetZ"/>
</dbReference>
<accession>A0A3P3XFZ6</accession>
<feature type="compositionally biased region" description="Basic and acidic residues" evidence="7">
    <location>
        <begin position="406"/>
        <end position="415"/>
    </location>
</feature>
<comment type="similarity">
    <text evidence="1 4 6">Belongs to the FtsZ family.</text>
</comment>
<dbReference type="InterPro" id="IPR003008">
    <property type="entry name" value="Tubulin_FtsZ_GTPase"/>
</dbReference>
<dbReference type="InterPro" id="IPR018316">
    <property type="entry name" value="Tubulin/FtsZ_2-layer-sand-dom"/>
</dbReference>
<dbReference type="GO" id="GO:0032153">
    <property type="term" value="C:cell division site"/>
    <property type="evidence" value="ECO:0007669"/>
    <property type="project" value="UniProtKB-UniRule"/>
</dbReference>
<dbReference type="InterPro" id="IPR037103">
    <property type="entry name" value="Tubulin/FtsZ-like_C"/>
</dbReference>
<dbReference type="SMART" id="SM00864">
    <property type="entry name" value="Tubulin"/>
    <property type="match status" value="1"/>
</dbReference>
<gene>
    <name evidence="4 10" type="primary">ftsZ</name>
    <name evidence="10" type="ORF">SPIROBIBN47_130057</name>
</gene>
<dbReference type="SMART" id="SM00865">
    <property type="entry name" value="Tubulin_C"/>
    <property type="match status" value="1"/>
</dbReference>
<feature type="region of interest" description="Disordered" evidence="7">
    <location>
        <begin position="325"/>
        <end position="415"/>
    </location>
</feature>
<comment type="function">
    <text evidence="4 6">Essential cell division protein that forms a contractile ring structure (Z ring) at the future cell division site. The regulation of the ring assembly controls the timing and the location of cell division. One of the functions of the FtsZ ring is to recruit other cell division proteins to the septum to produce a new cell wall between the dividing cells. Binds GTP and shows GTPase activity.</text>
</comment>
<proteinExistence type="inferred from homology"/>
<dbReference type="CDD" id="cd02201">
    <property type="entry name" value="FtsZ_type1"/>
    <property type="match status" value="1"/>
</dbReference>
<dbReference type="PANTHER" id="PTHR30314">
    <property type="entry name" value="CELL DIVISION PROTEIN FTSZ-RELATED"/>
    <property type="match status" value="1"/>
</dbReference>
<keyword evidence="4 6" id="KW-0132">Cell division</keyword>
<evidence type="ECO:0000256" key="3">
    <source>
        <dbReference type="ARBA" id="ARBA00023134"/>
    </source>
</evidence>
<dbReference type="GO" id="GO:0043093">
    <property type="term" value="P:FtsZ-dependent cytokinesis"/>
    <property type="evidence" value="ECO:0007669"/>
    <property type="project" value="UniProtKB-UniRule"/>
</dbReference>
<dbReference type="SUPFAM" id="SSF55307">
    <property type="entry name" value="Tubulin C-terminal domain-like"/>
    <property type="match status" value="1"/>
</dbReference>
<feature type="binding site" evidence="4">
    <location>
        <position position="142"/>
    </location>
    <ligand>
        <name>GTP</name>
        <dbReference type="ChEBI" id="CHEBI:37565"/>
    </ligand>
</feature>
<keyword evidence="4" id="KW-0963">Cytoplasm</keyword>
<dbReference type="HAMAP" id="MF_00909">
    <property type="entry name" value="FtsZ"/>
    <property type="match status" value="1"/>
</dbReference>
<keyword evidence="4 6" id="KW-0131">Cell cycle</keyword>
<evidence type="ECO:0000259" key="9">
    <source>
        <dbReference type="SMART" id="SM00865"/>
    </source>
</evidence>
<feature type="binding site" evidence="4">
    <location>
        <position position="190"/>
    </location>
    <ligand>
        <name>GTP</name>
        <dbReference type="ChEBI" id="CHEBI:37565"/>
    </ligand>
</feature>
<comment type="subcellular location">
    <subcellularLocation>
        <location evidence="4">Cytoplasm</location>
    </subcellularLocation>
    <text evidence="4">Assembles at midcell at the inner surface of the cytoplasmic membrane.</text>
</comment>
<dbReference type="PRINTS" id="PR00423">
    <property type="entry name" value="CELLDVISFTSZ"/>
</dbReference>
<feature type="compositionally biased region" description="Basic and acidic residues" evidence="7">
    <location>
        <begin position="355"/>
        <end position="381"/>
    </location>
</feature>
<dbReference type="InterPro" id="IPR020805">
    <property type="entry name" value="Cell_div_FtsZ_CS"/>
</dbReference>
<evidence type="ECO:0000256" key="4">
    <source>
        <dbReference type="HAMAP-Rule" id="MF_00909"/>
    </source>
</evidence>
<dbReference type="InterPro" id="IPR008280">
    <property type="entry name" value="Tub_FtsZ_C"/>
</dbReference>
<dbReference type="InterPro" id="IPR024757">
    <property type="entry name" value="FtsZ_C"/>
</dbReference>
<feature type="binding site" evidence="4">
    <location>
        <begin position="111"/>
        <end position="113"/>
    </location>
    <ligand>
        <name>GTP</name>
        <dbReference type="ChEBI" id="CHEBI:37565"/>
    </ligand>
</feature>
<keyword evidence="3 4" id="KW-0342">GTP-binding</keyword>
<dbReference type="PROSITE" id="PS01135">
    <property type="entry name" value="FTSZ_2"/>
    <property type="match status" value="1"/>
</dbReference>
<dbReference type="AlphaFoldDB" id="A0A3P3XFZ6"/>
<dbReference type="Pfam" id="PF12327">
    <property type="entry name" value="FtsZ_C"/>
    <property type="match status" value="1"/>
</dbReference>
<dbReference type="PROSITE" id="PS01134">
    <property type="entry name" value="FTSZ_1"/>
    <property type="match status" value="1"/>
</dbReference>
<dbReference type="Gene3D" id="3.40.50.1440">
    <property type="entry name" value="Tubulin/FtsZ, GTPase domain"/>
    <property type="match status" value="1"/>
</dbReference>
<feature type="domain" description="Tubulin/FtsZ 2-layer sandwich" evidence="9">
    <location>
        <begin position="210"/>
        <end position="328"/>
    </location>
</feature>
<evidence type="ECO:0000259" key="8">
    <source>
        <dbReference type="SMART" id="SM00864"/>
    </source>
</evidence>
<dbReference type="GO" id="GO:0005525">
    <property type="term" value="F:GTP binding"/>
    <property type="evidence" value="ECO:0007669"/>
    <property type="project" value="UniProtKB-UniRule"/>
</dbReference>
<sequence length="415" mass="44043">MAIELVDDNGIGSPTVIKVIGTGGGGSNAINRMIMAGLKNVQFIAVNTDLQDLGRSKAEIRLGIGSKITKGLGAGGKPEIGEKAAVEDRDKIEQALRGADMVFVTAGLGGGTGTGSAPIIAQTARDLGALTVAVVTKPFTFEGRIVNRIAEEGFSKLKQAADTVIVIPNQNLLKIVDKKTPLKEAFRIADEVLRQGVQGISDLITLAGDINIDFADVRTVMEGQGDAIMGIGVGNGENRAQDAAEKAVNNPLLDDARIEGARNILVNVTCGEDFSLTEYQDVIDLITSKAAEDAHIIAGVVSDSSLKDEVRVTVIATGFGAARQKFSDKTPSKSGISMPLGSARPSEFLGPNEWPLREDRPGQDRDRPAADRDRPAPKENFGKISFDPESDNDELDIPTALRNKRLMSEDFGGRR</sequence>
<dbReference type="PANTHER" id="PTHR30314:SF3">
    <property type="entry name" value="MITOCHONDRIAL DIVISION PROTEIN FSZA"/>
    <property type="match status" value="1"/>
</dbReference>
<keyword evidence="4 6" id="KW-0717">Septation</keyword>
<feature type="domain" description="Tubulin/FtsZ GTPase" evidence="8">
    <location>
        <begin position="16"/>
        <end position="208"/>
    </location>
</feature>
<comment type="subunit">
    <text evidence="4">Homodimer. Polymerizes to form a dynamic ring structure in a strictly GTP-dependent manner. Interacts directly with several other division proteins.</text>
</comment>
<dbReference type="EMBL" id="FWDM01000005">
    <property type="protein sequence ID" value="SLM10349.1"/>
    <property type="molecule type" value="Genomic_DNA"/>
</dbReference>
<evidence type="ECO:0000256" key="6">
    <source>
        <dbReference type="RuleBase" id="RU000631"/>
    </source>
</evidence>
<dbReference type="SUPFAM" id="SSF52490">
    <property type="entry name" value="Tubulin nucleotide-binding domain-like"/>
    <property type="match status" value="1"/>
</dbReference>
<dbReference type="GO" id="GO:0000917">
    <property type="term" value="P:division septum assembly"/>
    <property type="evidence" value="ECO:0007669"/>
    <property type="project" value="UniProtKB-KW"/>
</dbReference>
<keyword evidence="2 4" id="KW-0547">Nucleotide-binding</keyword>
<evidence type="ECO:0000256" key="1">
    <source>
        <dbReference type="ARBA" id="ARBA00009690"/>
    </source>
</evidence>
<organism evidence="10">
    <name type="scientific">uncultured spirochete</name>
    <dbReference type="NCBI Taxonomy" id="156406"/>
    <lineage>
        <taxon>Bacteria</taxon>
        <taxon>Pseudomonadati</taxon>
        <taxon>Spirochaetota</taxon>
        <taxon>Spirochaetia</taxon>
        <taxon>Spirochaetales</taxon>
        <taxon>environmental samples</taxon>
    </lineage>
</organism>
<dbReference type="GO" id="GO:0051258">
    <property type="term" value="P:protein polymerization"/>
    <property type="evidence" value="ECO:0007669"/>
    <property type="project" value="UniProtKB-UniRule"/>
</dbReference>
<evidence type="ECO:0000313" key="10">
    <source>
        <dbReference type="EMBL" id="SLM10349.1"/>
    </source>
</evidence>
<protein>
    <recommendedName>
        <fullName evidence="4 5">Cell division protein FtsZ</fullName>
    </recommendedName>
</protein>
<comment type="caution">
    <text evidence="4">Lacks conserved residue(s) required for the propagation of feature annotation.</text>
</comment>
<dbReference type="InterPro" id="IPR000158">
    <property type="entry name" value="Cell_div_FtsZ"/>
</dbReference>
<dbReference type="InterPro" id="IPR036525">
    <property type="entry name" value="Tubulin/FtsZ_GTPase_sf"/>
</dbReference>
<dbReference type="Gene3D" id="3.30.1330.20">
    <property type="entry name" value="Tubulin/FtsZ, C-terminal domain"/>
    <property type="match status" value="1"/>
</dbReference>
<feature type="binding site" evidence="4">
    <location>
        <begin position="24"/>
        <end position="28"/>
    </location>
    <ligand>
        <name>GTP</name>
        <dbReference type="ChEBI" id="CHEBI:37565"/>
    </ligand>
</feature>
<dbReference type="GO" id="GO:0005737">
    <property type="term" value="C:cytoplasm"/>
    <property type="evidence" value="ECO:0007669"/>
    <property type="project" value="UniProtKB-SubCell"/>
</dbReference>
<evidence type="ECO:0000256" key="7">
    <source>
        <dbReference type="SAM" id="MobiDB-lite"/>
    </source>
</evidence>
<dbReference type="GO" id="GO:0003924">
    <property type="term" value="F:GTPase activity"/>
    <property type="evidence" value="ECO:0007669"/>
    <property type="project" value="UniProtKB-UniRule"/>
</dbReference>
<dbReference type="Pfam" id="PF00091">
    <property type="entry name" value="Tubulin"/>
    <property type="match status" value="1"/>
</dbReference>
<name>A0A3P3XFZ6_9SPIR</name>
<evidence type="ECO:0000256" key="5">
    <source>
        <dbReference type="NCBIfam" id="TIGR00065"/>
    </source>
</evidence>
<evidence type="ECO:0000256" key="2">
    <source>
        <dbReference type="ARBA" id="ARBA00022741"/>
    </source>
</evidence>
<reference evidence="10" key="1">
    <citation type="submission" date="2017-02" db="EMBL/GenBank/DDBJ databases">
        <authorList>
            <person name="Regsiter A."/>
            <person name="William W."/>
        </authorList>
    </citation>
    <scope>NUCLEOTIDE SEQUENCE</scope>
    <source>
        <strain evidence="10">Bib</strain>
    </source>
</reference>
<dbReference type="FunFam" id="3.40.50.1440:FF:000001">
    <property type="entry name" value="Cell division protein FtsZ"/>
    <property type="match status" value="1"/>
</dbReference>
<dbReference type="NCBIfam" id="TIGR00065">
    <property type="entry name" value="ftsZ"/>
    <property type="match status" value="1"/>
</dbReference>